<name>A0A192D187_9SPHN</name>
<dbReference type="STRING" id="1112.A9D12_01830"/>
<feature type="signal peptide" evidence="1">
    <location>
        <begin position="1"/>
        <end position="22"/>
    </location>
</feature>
<evidence type="ECO:0000313" key="3">
    <source>
        <dbReference type="Proteomes" id="UP000078263"/>
    </source>
</evidence>
<keyword evidence="3" id="KW-1185">Reference proteome</keyword>
<dbReference type="EMBL" id="CP016033">
    <property type="protein sequence ID" value="ANK11890.1"/>
    <property type="molecule type" value="Genomic_DNA"/>
</dbReference>
<protein>
    <submittedName>
        <fullName evidence="2">Uncharacterized protein</fullName>
    </submittedName>
</protein>
<evidence type="ECO:0000256" key="1">
    <source>
        <dbReference type="SAM" id="SignalP"/>
    </source>
</evidence>
<dbReference type="AlphaFoldDB" id="A0A192D187"/>
<evidence type="ECO:0000313" key="2">
    <source>
        <dbReference type="EMBL" id="ANK11890.1"/>
    </source>
</evidence>
<keyword evidence="1" id="KW-0732">Signal</keyword>
<dbReference type="PROSITE" id="PS51257">
    <property type="entry name" value="PROKAR_LIPOPROTEIN"/>
    <property type="match status" value="1"/>
</dbReference>
<proteinExistence type="predicted"/>
<dbReference type="Proteomes" id="UP000078263">
    <property type="component" value="Chromosome"/>
</dbReference>
<gene>
    <name evidence="2" type="ORF">A9D12_01830</name>
</gene>
<dbReference type="KEGG" id="pns:A9D12_01830"/>
<reference evidence="2 3" key="1">
    <citation type="submission" date="2016-05" db="EMBL/GenBank/DDBJ databases">
        <title>Compelete Genome Sequence of Bacteriochlorophyll-Synthesizing Bacterium Porphyrobacter neustonensis DSM 9434.</title>
        <authorList>
            <person name="Shi X.-L."/>
            <person name="Wu Y.-H."/>
            <person name="Cheng H."/>
            <person name="Xu L."/>
            <person name="Zhang X.-Q."/>
            <person name="Wang C.-S."/>
            <person name="Xu X.-W."/>
        </authorList>
    </citation>
    <scope>NUCLEOTIDE SEQUENCE [LARGE SCALE GENOMIC DNA]</scope>
    <source>
        <strain evidence="2 3">DSM 9434</strain>
    </source>
</reference>
<accession>A0A192D187</accession>
<sequence length="296" mass="31950">MYARLMGSLAFVGFGGCMPVLAKESAQTEYYTITTRYSTVFEGGESSGSSSGGSAYREEVRTDAEGCRIRTFDIDDADGPKRPLAEWQMPIVLRECPGAATVLSNRDEMLARRDAFLAAMNVTAEVCGSHYFTWNVFRIECDPDEAVARLTDFDLGSVRLEDGAEYALPDTGMRVPLRRQADGLAGELVFSGSAELDPDYLRTEAAETIMVVAEISGEKVTEDEAAAQIAGRQYSGKSAITFVAQPEAGRITATLTGEVREIGETGAIETRKAEVVTMRQRVEAASGSDPLQSSSD</sequence>
<feature type="chain" id="PRO_5008251601" evidence="1">
    <location>
        <begin position="23"/>
        <end position="296"/>
    </location>
</feature>
<organism evidence="2 3">
    <name type="scientific">Erythrobacter neustonensis</name>
    <dbReference type="NCBI Taxonomy" id="1112"/>
    <lineage>
        <taxon>Bacteria</taxon>
        <taxon>Pseudomonadati</taxon>
        <taxon>Pseudomonadota</taxon>
        <taxon>Alphaproteobacteria</taxon>
        <taxon>Sphingomonadales</taxon>
        <taxon>Erythrobacteraceae</taxon>
        <taxon>Erythrobacter/Porphyrobacter group</taxon>
        <taxon>Erythrobacter</taxon>
    </lineage>
</organism>